<gene>
    <name evidence="1" type="ORF">H103_05493</name>
</gene>
<feature type="non-terminal residue" evidence="1">
    <location>
        <position position="1"/>
    </location>
</feature>
<name>A0A022VYE8_TRIRU</name>
<dbReference type="HOGENOM" id="CLU_2661435_0_0_1"/>
<organism evidence="1">
    <name type="scientific">Trichophyton rubrum CBS 288.86</name>
    <dbReference type="NCBI Taxonomy" id="1215330"/>
    <lineage>
        <taxon>Eukaryota</taxon>
        <taxon>Fungi</taxon>
        <taxon>Dikarya</taxon>
        <taxon>Ascomycota</taxon>
        <taxon>Pezizomycotina</taxon>
        <taxon>Eurotiomycetes</taxon>
        <taxon>Eurotiomycetidae</taxon>
        <taxon>Onygenales</taxon>
        <taxon>Arthrodermataceae</taxon>
        <taxon>Trichophyton</taxon>
    </lineage>
</organism>
<dbReference type="Proteomes" id="UP000023758">
    <property type="component" value="Unassembled WGS sequence"/>
</dbReference>
<protein>
    <submittedName>
        <fullName evidence="1">Uncharacterized protein</fullName>
    </submittedName>
</protein>
<sequence length="76" mass="8264">VTVLSREQAFLSVSHESPYESPVVSSLQLAVAGPFPALECSSARLQSLDVVVLAVLALQKKREKGRKSVQVRHMTC</sequence>
<dbReference type="EMBL" id="KK207872">
    <property type="protein sequence ID" value="EZF51282.1"/>
    <property type="molecule type" value="Genomic_DNA"/>
</dbReference>
<proteinExistence type="predicted"/>
<dbReference type="AlphaFoldDB" id="A0A022VYE8"/>
<evidence type="ECO:0000313" key="1">
    <source>
        <dbReference type="EMBL" id="EZF51282.1"/>
    </source>
</evidence>
<accession>A0A022VYE8</accession>
<reference evidence="1" key="1">
    <citation type="submission" date="2014-02" db="EMBL/GenBank/DDBJ databases">
        <title>The Genome Sequence of Trichophyton rubrum (morphotype fischeri) CBS 288.86.</title>
        <authorList>
            <consortium name="The Broad Institute Genomics Platform"/>
            <person name="Cuomo C.A."/>
            <person name="White T.C."/>
            <person name="Graser Y."/>
            <person name="Martinez-Rossi N."/>
            <person name="Heitman J."/>
            <person name="Young S.K."/>
            <person name="Zeng Q."/>
            <person name="Gargeya S."/>
            <person name="Abouelleil A."/>
            <person name="Alvarado L."/>
            <person name="Chapman S.B."/>
            <person name="Gainer-Dewar J."/>
            <person name="Goldberg J."/>
            <person name="Griggs A."/>
            <person name="Gujja S."/>
            <person name="Hansen M."/>
            <person name="Howarth C."/>
            <person name="Imamovic A."/>
            <person name="Larimer J."/>
            <person name="Martinez D."/>
            <person name="Murphy C."/>
            <person name="Pearson M.D."/>
            <person name="Persinoti G."/>
            <person name="Poon T."/>
            <person name="Priest M."/>
            <person name="Roberts A.D."/>
            <person name="Saif S."/>
            <person name="Shea T.D."/>
            <person name="Sykes S.N."/>
            <person name="Wortman J."/>
            <person name="Nusbaum C."/>
            <person name="Birren B."/>
        </authorList>
    </citation>
    <scope>NUCLEOTIDE SEQUENCE [LARGE SCALE GENOMIC DNA]</scope>
    <source>
        <strain evidence="1">CBS 288.86</strain>
    </source>
</reference>